<dbReference type="OrthoDB" id="3264463at2"/>
<dbReference type="InterPro" id="IPR025447">
    <property type="entry name" value="DUF4192"/>
</dbReference>
<name>A0A419I8K3_9PSEU</name>
<protein>
    <submittedName>
        <fullName evidence="1">DUF4192 domain-containing protein</fullName>
    </submittedName>
</protein>
<comment type="caution">
    <text evidence="1">The sequence shown here is derived from an EMBL/GenBank/DDBJ whole genome shotgun (WGS) entry which is preliminary data.</text>
</comment>
<sequence length="361" mass="38047">MTTSTPPGTDRITLRAPDQIIAALPYLLGFHPADSVVLLGHRIPGTSVGLILRADLPPRELLAEQADSLVSRFLGEEHAGVTAVVIGGTPDDDGPPHADFVTELARALDDHGLRLFHPLWTARTAAGAPWACYQDPDCGGVLPDPQGTVVAAATTRAGFVVYRDREEVAALLRPRSPRALVRRAALLARSPAPLCDPEITTAPPEHAGRQMPHRVLLDLAAAEVRSAFFRHRARLGPPSDRQAVRLAHALSLKPIRDACLATALPVGSPLAREAEQVWLSLVQELPAPHQAEAACLLTYATLLRGEGALAGMAVATALEADPSSLLARLLHASWNTGIAPERLGGLASLATGVDLGLAGES</sequence>
<reference evidence="1 2" key="1">
    <citation type="submission" date="2018-09" db="EMBL/GenBank/DDBJ databases">
        <title>YIM PH 21725 draft genome.</title>
        <authorList>
            <person name="Miao C."/>
        </authorList>
    </citation>
    <scope>NUCLEOTIDE SEQUENCE [LARGE SCALE GENOMIC DNA]</scope>
    <source>
        <strain evidence="2">YIM PH21725</strain>
    </source>
</reference>
<dbReference type="EMBL" id="QZFV01000065">
    <property type="protein sequence ID" value="RJQ88304.1"/>
    <property type="molecule type" value="Genomic_DNA"/>
</dbReference>
<dbReference type="AlphaFoldDB" id="A0A419I8K3"/>
<dbReference type="Proteomes" id="UP000285112">
    <property type="component" value="Unassembled WGS sequence"/>
</dbReference>
<proteinExistence type="predicted"/>
<dbReference type="Pfam" id="PF13830">
    <property type="entry name" value="DUF4192"/>
    <property type="match status" value="1"/>
</dbReference>
<organism evidence="1 2">
    <name type="scientific">Amycolatopsis panacis</name>
    <dbReference type="NCBI Taxonomy" id="2340917"/>
    <lineage>
        <taxon>Bacteria</taxon>
        <taxon>Bacillati</taxon>
        <taxon>Actinomycetota</taxon>
        <taxon>Actinomycetes</taxon>
        <taxon>Pseudonocardiales</taxon>
        <taxon>Pseudonocardiaceae</taxon>
        <taxon>Amycolatopsis</taxon>
    </lineage>
</organism>
<gene>
    <name evidence="1" type="ORF">D5S19_08120</name>
</gene>
<dbReference type="RefSeq" id="WP_120022738.1">
    <property type="nucleotide sequence ID" value="NZ_QZFV01000065.1"/>
</dbReference>
<keyword evidence="2" id="KW-1185">Reference proteome</keyword>
<evidence type="ECO:0000313" key="2">
    <source>
        <dbReference type="Proteomes" id="UP000285112"/>
    </source>
</evidence>
<accession>A0A419I8K3</accession>
<evidence type="ECO:0000313" key="1">
    <source>
        <dbReference type="EMBL" id="RJQ88304.1"/>
    </source>
</evidence>